<dbReference type="GeneID" id="94839092"/>
<name>A0A1J4K4Z2_9EUKA</name>
<keyword evidence="3" id="KW-1185">Reference proteome</keyword>
<sequence>MSNPFSAFPTEKQDDIHGLVDQAVVLNTALVPKLPEINVVDGMVPIIDQVYCDSGSQAEFAPNTTINFNFGNHAGKLIDWTQTKINFDAHITCKYIDKQSGADFAPCFCGTKNVRCVLRDGAMVFSQVTLGGAGRPLTVNDYEMVALSKHLLTTCESNVRSRIGEISCYNFPGCGVALTDLYDGWDDQDGNKKPKPYKGKKSIEKTYVIPVSLPVTSVLPQFQGVDNYLNSVTTGLELRLSVSSNPGIFSFIAPETVDAVNPTKGWFGTSVGERITNMFFYNHFRENGVEFEGGQNEPHGAYPTKDQCTHRLEVTLNCLKNVRIDMISTQHPEDNSKSLTTNIEFRSKNINAIRDFKLKTNKKYMLPIFSGMKNAYQMDTLENTAHIPPPYFLIFINVNTRMGYAYPMETKDSESVLTAFVQFLSEVGKVSEITCDNDPSYTTESMRQLFQANGIRMRRTRYNDHNKLGIINRFIKTLRDLNKTTTFTADSMRKCIEVYNSNPHSSIGKAPEDFNDKDETKYIRKKWDETDKKRSAGLLNPGQKVRLLDESDPKRMHKKRYNYIPAYVKIVGVDGNTVQVQSEKGNVESFPRYKVVPDDNENLPFQQYINKGNMAPIRTINSYNETINKYNVTYEDNETEDTLPRNLRIDRPFEMSQIEKDYWKKRAIPATLH</sequence>
<evidence type="ECO:0000259" key="1">
    <source>
        <dbReference type="PROSITE" id="PS50994"/>
    </source>
</evidence>
<dbReference type="InterPro" id="IPR001584">
    <property type="entry name" value="Integrase_cat-core"/>
</dbReference>
<dbReference type="PROSITE" id="PS50994">
    <property type="entry name" value="INTEGRASE"/>
    <property type="match status" value="1"/>
</dbReference>
<dbReference type="SUPFAM" id="SSF53098">
    <property type="entry name" value="Ribonuclease H-like"/>
    <property type="match status" value="1"/>
</dbReference>
<dbReference type="Gene3D" id="3.30.420.10">
    <property type="entry name" value="Ribonuclease H-like superfamily/Ribonuclease H"/>
    <property type="match status" value="1"/>
</dbReference>
<dbReference type="Proteomes" id="UP000179807">
    <property type="component" value="Unassembled WGS sequence"/>
</dbReference>
<dbReference type="GO" id="GO:0015074">
    <property type="term" value="P:DNA integration"/>
    <property type="evidence" value="ECO:0007669"/>
    <property type="project" value="InterPro"/>
</dbReference>
<dbReference type="EMBL" id="MLAK01000725">
    <property type="protein sequence ID" value="OHT06463.1"/>
    <property type="molecule type" value="Genomic_DNA"/>
</dbReference>
<reference evidence="2" key="1">
    <citation type="submission" date="2016-10" db="EMBL/GenBank/DDBJ databases">
        <authorList>
            <person name="Benchimol M."/>
            <person name="Almeida L.G."/>
            <person name="Vasconcelos A.T."/>
            <person name="Perreira-Neves A."/>
            <person name="Rosa I.A."/>
            <person name="Tasca T."/>
            <person name="Bogo M.R."/>
            <person name="de Souza W."/>
        </authorList>
    </citation>
    <scope>NUCLEOTIDE SEQUENCE [LARGE SCALE GENOMIC DNA]</scope>
    <source>
        <strain evidence="2">K</strain>
    </source>
</reference>
<dbReference type="RefSeq" id="XP_068359599.1">
    <property type="nucleotide sequence ID" value="XM_068504388.1"/>
</dbReference>
<comment type="caution">
    <text evidence="2">The sequence shown here is derived from an EMBL/GenBank/DDBJ whole genome shotgun (WGS) entry which is preliminary data.</text>
</comment>
<feature type="domain" description="Integrase catalytic" evidence="1">
    <location>
        <begin position="363"/>
        <end position="519"/>
    </location>
</feature>
<dbReference type="Pfam" id="PF00665">
    <property type="entry name" value="rve"/>
    <property type="match status" value="1"/>
</dbReference>
<dbReference type="VEuPathDB" id="TrichDB:TRFO_25487"/>
<dbReference type="InterPro" id="IPR036397">
    <property type="entry name" value="RNaseH_sf"/>
</dbReference>
<dbReference type="PANTHER" id="PTHR46585:SF1">
    <property type="entry name" value="CHROMO DOMAIN-CONTAINING PROTEIN"/>
    <property type="match status" value="1"/>
</dbReference>
<organism evidence="2 3">
    <name type="scientific">Tritrichomonas foetus</name>
    <dbReference type="NCBI Taxonomy" id="1144522"/>
    <lineage>
        <taxon>Eukaryota</taxon>
        <taxon>Metamonada</taxon>
        <taxon>Parabasalia</taxon>
        <taxon>Tritrichomonadida</taxon>
        <taxon>Tritrichomonadidae</taxon>
        <taxon>Tritrichomonas</taxon>
    </lineage>
</organism>
<evidence type="ECO:0000313" key="2">
    <source>
        <dbReference type="EMBL" id="OHT06463.1"/>
    </source>
</evidence>
<evidence type="ECO:0000313" key="3">
    <source>
        <dbReference type="Proteomes" id="UP000179807"/>
    </source>
</evidence>
<accession>A0A1J4K4Z2</accession>
<proteinExistence type="predicted"/>
<dbReference type="OrthoDB" id="4369127at2759"/>
<protein>
    <recommendedName>
        <fullName evidence="1">Integrase catalytic domain-containing protein</fullName>
    </recommendedName>
</protein>
<dbReference type="PANTHER" id="PTHR46585">
    <property type="entry name" value="INTEGRASE CORE DOMAIN CONTAINING PROTEIN"/>
    <property type="match status" value="1"/>
</dbReference>
<gene>
    <name evidence="2" type="ORF">TRFO_25487</name>
</gene>
<dbReference type="AlphaFoldDB" id="A0A1J4K4Z2"/>
<dbReference type="GO" id="GO:0003676">
    <property type="term" value="F:nucleic acid binding"/>
    <property type="evidence" value="ECO:0007669"/>
    <property type="project" value="InterPro"/>
</dbReference>
<dbReference type="InterPro" id="IPR012337">
    <property type="entry name" value="RNaseH-like_sf"/>
</dbReference>